<dbReference type="Pfam" id="PF01368">
    <property type="entry name" value="DHH"/>
    <property type="match status" value="1"/>
</dbReference>
<dbReference type="GO" id="GO:0006281">
    <property type="term" value="P:DNA repair"/>
    <property type="evidence" value="ECO:0007669"/>
    <property type="project" value="InterPro"/>
</dbReference>
<dbReference type="Gene3D" id="3.10.310.30">
    <property type="match status" value="1"/>
</dbReference>
<evidence type="ECO:0000256" key="3">
    <source>
        <dbReference type="ARBA" id="ARBA00022722"/>
    </source>
</evidence>
<name>A0A9D1CI36_9FIRM</name>
<dbReference type="InterPro" id="IPR004610">
    <property type="entry name" value="RecJ"/>
</dbReference>
<evidence type="ECO:0000259" key="7">
    <source>
        <dbReference type="Pfam" id="PF02272"/>
    </source>
</evidence>
<sequence length="690" mass="75293">MKYDRWNLRPSGPAGSRAELERAGLPPLCAAVLCARGVDTAPAASAFLAHGPDLLHDPFLLRDMEKAVERISRAIREQETLAVYGDYDVDGITATCLLTQFLRTLGGQVVSYIPDRTEEGYGLNNHAIDALARQGVTLIVTVDCGITAAQEVEYARALGVDVVITDHHQCKEVLPQAVAVVDPRRPDCSYPFPDLAGVGVALKLALALTAPAQRPQVLLDYGELAAIGTVADVMLLQGENRALVHLGLERLADCSRPGLQALLREAGCPRGQVPTTVTIGYGLAPRINAAGRMEQAGTALELLLTQDPQRGQELAQELCQLNRLRQAIELEIFQHCDQLLTHTPALSAPVIVLAGEGWHQGVIGIVASRLAEKYACPAFMISLDGDKGKGSCRSFGGFNLFGALERCAPLLDSYGGHELAAGFSIRRDNIPAFRAALCQLVEEFAGHQPMESSLDVDCEIPHCSLLSTQDVESLSLLEPFGSGNPKPVFLLRSVYVLSHTDVGGGRHLKLKLRRDGVAMDAIFFSANTAACGIENGQRLDIAFTLQINQFRGNRTVQLQLCDLRPAPTRSQLERSLFRRLQAGETLSPWEASLMLPQRRDFAHLWRYLEQLCAAGPAQAPMDQLLRQVTRSFSGHRSYGKALVCLHVMDERGLIQVAVQNQQATVRLCRPREKVDLEQAGMMRQLRHDLG</sequence>
<organism evidence="9 10">
    <name type="scientific">Candidatus Enterenecus faecium</name>
    <dbReference type="NCBI Taxonomy" id="2840780"/>
    <lineage>
        <taxon>Bacteria</taxon>
        <taxon>Bacillati</taxon>
        <taxon>Bacillota</taxon>
        <taxon>Clostridia</taxon>
        <taxon>Eubacteriales</taxon>
        <taxon>Candidatus Enterenecus</taxon>
    </lineage>
</organism>
<comment type="similarity">
    <text evidence="1">Belongs to the RecJ family.</text>
</comment>
<proteinExistence type="inferred from homology"/>
<feature type="domain" description="DDH" evidence="6">
    <location>
        <begin position="82"/>
        <end position="229"/>
    </location>
</feature>
<dbReference type="InterPro" id="IPR051673">
    <property type="entry name" value="SSDNA_exonuclease_RecJ"/>
</dbReference>
<dbReference type="Pfam" id="PF02272">
    <property type="entry name" value="DHHA1"/>
    <property type="match status" value="1"/>
</dbReference>
<dbReference type="SUPFAM" id="SSF64182">
    <property type="entry name" value="DHH phosphoesterases"/>
    <property type="match status" value="1"/>
</dbReference>
<dbReference type="Proteomes" id="UP000886879">
    <property type="component" value="Unassembled WGS sequence"/>
</dbReference>
<gene>
    <name evidence="9" type="primary">recJ</name>
    <name evidence="9" type="ORF">IAD31_06525</name>
</gene>
<dbReference type="GO" id="GO:0003676">
    <property type="term" value="F:nucleic acid binding"/>
    <property type="evidence" value="ECO:0007669"/>
    <property type="project" value="InterPro"/>
</dbReference>
<protein>
    <recommendedName>
        <fullName evidence="2">Single-stranded-DNA-specific exonuclease RecJ</fullName>
    </recommendedName>
</protein>
<dbReference type="InterPro" id="IPR003156">
    <property type="entry name" value="DHHA1_dom"/>
</dbReference>
<feature type="domain" description="DHHA1" evidence="7">
    <location>
        <begin position="349"/>
        <end position="443"/>
    </location>
</feature>
<evidence type="ECO:0000256" key="5">
    <source>
        <dbReference type="ARBA" id="ARBA00022839"/>
    </source>
</evidence>
<evidence type="ECO:0000256" key="4">
    <source>
        <dbReference type="ARBA" id="ARBA00022801"/>
    </source>
</evidence>
<dbReference type="PANTHER" id="PTHR30255:SF2">
    <property type="entry name" value="SINGLE-STRANDED-DNA-SPECIFIC EXONUCLEASE RECJ"/>
    <property type="match status" value="1"/>
</dbReference>
<dbReference type="NCBIfam" id="TIGR00644">
    <property type="entry name" value="recJ"/>
    <property type="match status" value="1"/>
</dbReference>
<dbReference type="EMBL" id="DVFO01000065">
    <property type="protein sequence ID" value="HIQ61234.1"/>
    <property type="molecule type" value="Genomic_DNA"/>
</dbReference>
<evidence type="ECO:0000256" key="2">
    <source>
        <dbReference type="ARBA" id="ARBA00019841"/>
    </source>
</evidence>
<evidence type="ECO:0000313" key="9">
    <source>
        <dbReference type="EMBL" id="HIQ61234.1"/>
    </source>
</evidence>
<keyword evidence="5 9" id="KW-0269">Exonuclease</keyword>
<comment type="caution">
    <text evidence="9">The sequence shown here is derived from an EMBL/GenBank/DDBJ whole genome shotgun (WGS) entry which is preliminary data.</text>
</comment>
<keyword evidence="3" id="KW-0540">Nuclease</keyword>
<dbReference type="Pfam" id="PF17768">
    <property type="entry name" value="RecJ_OB"/>
    <property type="match status" value="1"/>
</dbReference>
<dbReference type="InterPro" id="IPR038763">
    <property type="entry name" value="DHH_sf"/>
</dbReference>
<dbReference type="InterPro" id="IPR001667">
    <property type="entry name" value="DDH_dom"/>
</dbReference>
<evidence type="ECO:0000259" key="6">
    <source>
        <dbReference type="Pfam" id="PF01368"/>
    </source>
</evidence>
<feature type="domain" description="RecJ OB" evidence="8">
    <location>
        <begin position="457"/>
        <end position="562"/>
    </location>
</feature>
<evidence type="ECO:0000313" key="10">
    <source>
        <dbReference type="Proteomes" id="UP000886879"/>
    </source>
</evidence>
<dbReference type="AlphaFoldDB" id="A0A9D1CI36"/>
<evidence type="ECO:0000256" key="1">
    <source>
        <dbReference type="ARBA" id="ARBA00005915"/>
    </source>
</evidence>
<accession>A0A9D1CI36</accession>
<reference evidence="9" key="2">
    <citation type="journal article" date="2021" name="PeerJ">
        <title>Extensive microbial diversity within the chicken gut microbiome revealed by metagenomics and culture.</title>
        <authorList>
            <person name="Gilroy R."/>
            <person name="Ravi A."/>
            <person name="Getino M."/>
            <person name="Pursley I."/>
            <person name="Horton D.L."/>
            <person name="Alikhan N.F."/>
            <person name="Baker D."/>
            <person name="Gharbi K."/>
            <person name="Hall N."/>
            <person name="Watson M."/>
            <person name="Adriaenssens E.M."/>
            <person name="Foster-Nyarko E."/>
            <person name="Jarju S."/>
            <person name="Secka A."/>
            <person name="Antonio M."/>
            <person name="Oren A."/>
            <person name="Chaudhuri R.R."/>
            <person name="La Ragione R."/>
            <person name="Hildebrand F."/>
            <person name="Pallen M.J."/>
        </authorList>
    </citation>
    <scope>NUCLEOTIDE SEQUENCE</scope>
    <source>
        <strain evidence="9">ChiGjej2B2-12916</strain>
    </source>
</reference>
<dbReference type="GO" id="GO:0008409">
    <property type="term" value="F:5'-3' exonuclease activity"/>
    <property type="evidence" value="ECO:0007669"/>
    <property type="project" value="InterPro"/>
</dbReference>
<evidence type="ECO:0000259" key="8">
    <source>
        <dbReference type="Pfam" id="PF17768"/>
    </source>
</evidence>
<dbReference type="InterPro" id="IPR041122">
    <property type="entry name" value="RecJ_OB"/>
</dbReference>
<dbReference type="GO" id="GO:0006310">
    <property type="term" value="P:DNA recombination"/>
    <property type="evidence" value="ECO:0007669"/>
    <property type="project" value="InterPro"/>
</dbReference>
<dbReference type="PANTHER" id="PTHR30255">
    <property type="entry name" value="SINGLE-STRANDED-DNA-SPECIFIC EXONUCLEASE RECJ"/>
    <property type="match status" value="1"/>
</dbReference>
<dbReference type="Gene3D" id="3.90.1640.30">
    <property type="match status" value="1"/>
</dbReference>
<reference evidence="9" key="1">
    <citation type="submission" date="2020-10" db="EMBL/GenBank/DDBJ databases">
        <authorList>
            <person name="Gilroy R."/>
        </authorList>
    </citation>
    <scope>NUCLEOTIDE SEQUENCE</scope>
    <source>
        <strain evidence="9">ChiGjej2B2-12916</strain>
    </source>
</reference>
<keyword evidence="4" id="KW-0378">Hydrolase</keyword>